<gene>
    <name evidence="1" type="ORF">PDIGIT_LOCUS13677</name>
</gene>
<name>A0A9W4UQK6_9PLEO</name>
<evidence type="ECO:0000313" key="2">
    <source>
        <dbReference type="Proteomes" id="UP001152607"/>
    </source>
</evidence>
<organism evidence="1 2">
    <name type="scientific">Periconia digitata</name>
    <dbReference type="NCBI Taxonomy" id="1303443"/>
    <lineage>
        <taxon>Eukaryota</taxon>
        <taxon>Fungi</taxon>
        <taxon>Dikarya</taxon>
        <taxon>Ascomycota</taxon>
        <taxon>Pezizomycotina</taxon>
        <taxon>Dothideomycetes</taxon>
        <taxon>Pleosporomycetidae</taxon>
        <taxon>Pleosporales</taxon>
        <taxon>Massarineae</taxon>
        <taxon>Periconiaceae</taxon>
        <taxon>Periconia</taxon>
    </lineage>
</organism>
<sequence>MSTLPPLSRDPYALAYRYHEFMLERPMRHREELNPYYLNLLANQPDPPAKAMDPRSRAIRYAKEHYESFYEISHIDLIVQFLDRKTN</sequence>
<reference evidence="1" key="1">
    <citation type="submission" date="2023-01" db="EMBL/GenBank/DDBJ databases">
        <authorList>
            <person name="Van Ghelder C."/>
            <person name="Rancurel C."/>
        </authorList>
    </citation>
    <scope>NUCLEOTIDE SEQUENCE</scope>
    <source>
        <strain evidence="1">CNCM I-4278</strain>
    </source>
</reference>
<dbReference type="EMBL" id="CAOQHR010000010">
    <property type="protein sequence ID" value="CAI6340501.1"/>
    <property type="molecule type" value="Genomic_DNA"/>
</dbReference>
<accession>A0A9W4UQK6</accession>
<proteinExistence type="predicted"/>
<keyword evidence="2" id="KW-1185">Reference proteome</keyword>
<dbReference type="Proteomes" id="UP001152607">
    <property type="component" value="Unassembled WGS sequence"/>
</dbReference>
<dbReference type="AlphaFoldDB" id="A0A9W4UQK6"/>
<evidence type="ECO:0000313" key="1">
    <source>
        <dbReference type="EMBL" id="CAI6340501.1"/>
    </source>
</evidence>
<comment type="caution">
    <text evidence="1">The sequence shown here is derived from an EMBL/GenBank/DDBJ whole genome shotgun (WGS) entry which is preliminary data.</text>
</comment>
<dbReference type="OrthoDB" id="3775350at2759"/>
<protein>
    <submittedName>
        <fullName evidence="1">Uncharacterized protein</fullName>
    </submittedName>
</protein>